<proteinExistence type="predicted"/>
<evidence type="ECO:0000259" key="1">
    <source>
        <dbReference type="Pfam" id="PF12680"/>
    </source>
</evidence>
<evidence type="ECO:0000313" key="2">
    <source>
        <dbReference type="EMBL" id="GID62998.1"/>
    </source>
</evidence>
<evidence type="ECO:0000313" key="3">
    <source>
        <dbReference type="Proteomes" id="UP000619479"/>
    </source>
</evidence>
<dbReference type="Pfam" id="PF12680">
    <property type="entry name" value="SnoaL_2"/>
    <property type="match status" value="1"/>
</dbReference>
<dbReference type="RefSeq" id="WP_203738463.1">
    <property type="nucleotide sequence ID" value="NZ_BAAAUC010000005.1"/>
</dbReference>
<dbReference type="InterPro" id="IPR037401">
    <property type="entry name" value="SnoaL-like"/>
</dbReference>
<dbReference type="Gene3D" id="3.10.450.50">
    <property type="match status" value="1"/>
</dbReference>
<name>A0A919IGF3_9ACTN</name>
<protein>
    <recommendedName>
        <fullName evidence="1">SnoaL-like domain-containing protein</fullName>
    </recommendedName>
</protein>
<comment type="caution">
    <text evidence="2">The sequence shown here is derived from an EMBL/GenBank/DDBJ whole genome shotgun (WGS) entry which is preliminary data.</text>
</comment>
<gene>
    <name evidence="2" type="ORF">Acy02nite_08790</name>
</gene>
<dbReference type="AlphaFoldDB" id="A0A919IGF3"/>
<dbReference type="EMBL" id="BOMH01000006">
    <property type="protein sequence ID" value="GID62998.1"/>
    <property type="molecule type" value="Genomic_DNA"/>
</dbReference>
<feature type="domain" description="SnoaL-like" evidence="1">
    <location>
        <begin position="17"/>
        <end position="117"/>
    </location>
</feature>
<dbReference type="Proteomes" id="UP000619479">
    <property type="component" value="Unassembled WGS sequence"/>
</dbReference>
<sequence>MTDSHADIYGRYLHAGAISRDPDAFAELFTEDGVYEAPLLPEDGPLPRRLTGRAAIRGGIGAFQQGEPGEVDPSRSGFVLHGTADPDVFIAETDAVVGGAAIALVQIFRLREGRIASLRDYFTPALMDGTATPHR</sequence>
<accession>A0A919IGF3</accession>
<reference evidence="2" key="1">
    <citation type="submission" date="2021-01" db="EMBL/GenBank/DDBJ databases">
        <title>Whole genome shotgun sequence of Actinoplanes cyaneus NBRC 14990.</title>
        <authorList>
            <person name="Komaki H."/>
            <person name="Tamura T."/>
        </authorList>
    </citation>
    <scope>NUCLEOTIDE SEQUENCE</scope>
    <source>
        <strain evidence="2">NBRC 14990</strain>
    </source>
</reference>
<dbReference type="InterPro" id="IPR032710">
    <property type="entry name" value="NTF2-like_dom_sf"/>
</dbReference>
<keyword evidence="3" id="KW-1185">Reference proteome</keyword>
<dbReference type="SUPFAM" id="SSF54427">
    <property type="entry name" value="NTF2-like"/>
    <property type="match status" value="1"/>
</dbReference>
<organism evidence="2 3">
    <name type="scientific">Actinoplanes cyaneus</name>
    <dbReference type="NCBI Taxonomy" id="52696"/>
    <lineage>
        <taxon>Bacteria</taxon>
        <taxon>Bacillati</taxon>
        <taxon>Actinomycetota</taxon>
        <taxon>Actinomycetes</taxon>
        <taxon>Micromonosporales</taxon>
        <taxon>Micromonosporaceae</taxon>
        <taxon>Actinoplanes</taxon>
    </lineage>
</organism>